<evidence type="ECO:0000256" key="9">
    <source>
        <dbReference type="PIRSR" id="PIRSR016262-3"/>
    </source>
</evidence>
<comment type="pathway">
    <text evidence="1 5 6">Protein modification; protein lipoylation via endogenous pathway; protein N(6)-(lipoyl)lysine from octanoyl-[acyl-carrier-protein]: step 1/2.</text>
</comment>
<dbReference type="Proteomes" id="UP000198324">
    <property type="component" value="Unassembled WGS sequence"/>
</dbReference>
<dbReference type="PROSITE" id="PS01313">
    <property type="entry name" value="LIPB"/>
    <property type="match status" value="1"/>
</dbReference>
<feature type="active site" description="Acyl-thioester intermediate" evidence="5 7">
    <location>
        <position position="174"/>
    </location>
</feature>
<comment type="miscellaneous">
    <text evidence="5">In the reaction, the free carboxyl group of octanoic acid is attached via an amide linkage to the epsilon-amino group of a specific lysine residue of lipoyl domains of lipoate-dependent enzymes.</text>
</comment>
<keyword evidence="12" id="KW-1185">Reference proteome</keyword>
<feature type="domain" description="BPL/LPL catalytic" evidence="10">
    <location>
        <begin position="27"/>
        <end position="217"/>
    </location>
</feature>
<evidence type="ECO:0000256" key="4">
    <source>
        <dbReference type="ARBA" id="ARBA00024732"/>
    </source>
</evidence>
<dbReference type="HAMAP" id="MF_00013">
    <property type="entry name" value="LipB"/>
    <property type="match status" value="1"/>
</dbReference>
<dbReference type="InterPro" id="IPR004143">
    <property type="entry name" value="BPL_LPL_catalytic"/>
</dbReference>
<dbReference type="CDD" id="cd16444">
    <property type="entry name" value="LipB"/>
    <property type="match status" value="1"/>
</dbReference>
<dbReference type="GO" id="GO:0009249">
    <property type="term" value="P:protein lipoylation"/>
    <property type="evidence" value="ECO:0007669"/>
    <property type="project" value="InterPro"/>
</dbReference>
<accession>A0A238ZA16</accession>
<comment type="similarity">
    <text evidence="5 6">Belongs to the LipB family.</text>
</comment>
<dbReference type="InterPro" id="IPR020605">
    <property type="entry name" value="Octanoyltransferase_CS"/>
</dbReference>
<keyword evidence="5" id="KW-0963">Cytoplasm</keyword>
<evidence type="ECO:0000256" key="2">
    <source>
        <dbReference type="ARBA" id="ARBA00022679"/>
    </source>
</evidence>
<protein>
    <recommendedName>
        <fullName evidence="5 6">Octanoyltransferase</fullName>
        <ecNumber evidence="5 6">2.3.1.181</ecNumber>
    </recommendedName>
    <alternativeName>
        <fullName evidence="5">Lipoate-protein ligase B</fullName>
    </alternativeName>
    <alternativeName>
        <fullName evidence="5">Lipoyl/octanoyl transferase</fullName>
    </alternativeName>
    <alternativeName>
        <fullName evidence="5">Octanoyl-[acyl-carrier-protein]-protein N-octanoyltransferase</fullName>
    </alternativeName>
</protein>
<evidence type="ECO:0000256" key="3">
    <source>
        <dbReference type="ARBA" id="ARBA00023315"/>
    </source>
</evidence>
<dbReference type="UniPathway" id="UPA00538">
    <property type="reaction ID" value="UER00592"/>
</dbReference>
<comment type="function">
    <text evidence="4 5 6">Catalyzes the transfer of endogenously produced octanoic acid from octanoyl-acyl-carrier-protein onto the lipoyl domains of lipoate-dependent enzymes. Lipoyl-ACP can also act as a substrate although octanoyl-ACP is likely to be the physiological substrate.</text>
</comment>
<dbReference type="RefSeq" id="WP_089273006.1">
    <property type="nucleotide sequence ID" value="NZ_FZOC01000002.1"/>
</dbReference>
<dbReference type="Pfam" id="PF21948">
    <property type="entry name" value="LplA-B_cat"/>
    <property type="match status" value="1"/>
</dbReference>
<evidence type="ECO:0000256" key="7">
    <source>
        <dbReference type="PIRSR" id="PIRSR016262-1"/>
    </source>
</evidence>
<keyword evidence="3 5" id="KW-0012">Acyltransferase</keyword>
<dbReference type="Gene3D" id="3.30.930.10">
    <property type="entry name" value="Bira Bifunctional Protein, Domain 2"/>
    <property type="match status" value="1"/>
</dbReference>
<dbReference type="PANTHER" id="PTHR10993:SF7">
    <property type="entry name" value="LIPOYLTRANSFERASE 2, MITOCHONDRIAL-RELATED"/>
    <property type="match status" value="1"/>
</dbReference>
<comment type="catalytic activity">
    <reaction evidence="5 6">
        <text>octanoyl-[ACP] + L-lysyl-[protein] = N(6)-octanoyl-L-lysyl-[protein] + holo-[ACP] + H(+)</text>
        <dbReference type="Rhea" id="RHEA:17665"/>
        <dbReference type="Rhea" id="RHEA-COMP:9636"/>
        <dbReference type="Rhea" id="RHEA-COMP:9685"/>
        <dbReference type="Rhea" id="RHEA-COMP:9752"/>
        <dbReference type="Rhea" id="RHEA-COMP:9928"/>
        <dbReference type="ChEBI" id="CHEBI:15378"/>
        <dbReference type="ChEBI" id="CHEBI:29969"/>
        <dbReference type="ChEBI" id="CHEBI:64479"/>
        <dbReference type="ChEBI" id="CHEBI:78463"/>
        <dbReference type="ChEBI" id="CHEBI:78809"/>
        <dbReference type="EC" id="2.3.1.181"/>
    </reaction>
</comment>
<dbReference type="EC" id="2.3.1.181" evidence="5 6"/>
<gene>
    <name evidence="5" type="primary">lipB</name>
    <name evidence="11" type="ORF">SAMN04488503_1351</name>
</gene>
<evidence type="ECO:0000256" key="1">
    <source>
        <dbReference type="ARBA" id="ARBA00004821"/>
    </source>
</evidence>
<comment type="subcellular location">
    <subcellularLocation>
        <location evidence="5">Cytoplasm</location>
    </subcellularLocation>
</comment>
<feature type="binding site" evidence="5 8">
    <location>
        <begin position="143"/>
        <end position="145"/>
    </location>
    <ligand>
        <name>substrate</name>
    </ligand>
</feature>
<evidence type="ECO:0000259" key="10">
    <source>
        <dbReference type="PROSITE" id="PS51733"/>
    </source>
</evidence>
<proteinExistence type="inferred from homology"/>
<feature type="binding site" evidence="5 8">
    <location>
        <begin position="156"/>
        <end position="158"/>
    </location>
    <ligand>
        <name>substrate</name>
    </ligand>
</feature>
<name>A0A238ZA16_9BACT</name>
<dbReference type="OrthoDB" id="9787061at2"/>
<dbReference type="SUPFAM" id="SSF55681">
    <property type="entry name" value="Class II aaRS and biotin synthetases"/>
    <property type="match status" value="1"/>
</dbReference>
<feature type="site" description="Lowers pKa of active site Cys" evidence="5 9">
    <location>
        <position position="140"/>
    </location>
</feature>
<dbReference type="GO" id="GO:0033819">
    <property type="term" value="F:lipoyl(octanoyl) transferase activity"/>
    <property type="evidence" value="ECO:0007669"/>
    <property type="project" value="UniProtKB-EC"/>
</dbReference>
<dbReference type="PANTHER" id="PTHR10993">
    <property type="entry name" value="OCTANOYLTRANSFERASE"/>
    <property type="match status" value="1"/>
</dbReference>
<dbReference type="EMBL" id="FZOC01000002">
    <property type="protein sequence ID" value="SNR79909.1"/>
    <property type="molecule type" value="Genomic_DNA"/>
</dbReference>
<evidence type="ECO:0000256" key="5">
    <source>
        <dbReference type="HAMAP-Rule" id="MF_00013"/>
    </source>
</evidence>
<evidence type="ECO:0000256" key="8">
    <source>
        <dbReference type="PIRSR" id="PIRSR016262-2"/>
    </source>
</evidence>
<dbReference type="PIRSF" id="PIRSF016262">
    <property type="entry name" value="LPLase"/>
    <property type="match status" value="1"/>
</dbReference>
<dbReference type="PROSITE" id="PS51733">
    <property type="entry name" value="BPL_LPL_CATALYTIC"/>
    <property type="match status" value="1"/>
</dbReference>
<dbReference type="InterPro" id="IPR000544">
    <property type="entry name" value="Octanoyltransferase"/>
</dbReference>
<dbReference type="AlphaFoldDB" id="A0A238ZA16"/>
<evidence type="ECO:0000313" key="11">
    <source>
        <dbReference type="EMBL" id="SNR79909.1"/>
    </source>
</evidence>
<evidence type="ECO:0000256" key="6">
    <source>
        <dbReference type="PIRNR" id="PIRNR016262"/>
    </source>
</evidence>
<dbReference type="GO" id="GO:0005737">
    <property type="term" value="C:cytoplasm"/>
    <property type="evidence" value="ECO:0007669"/>
    <property type="project" value="UniProtKB-SubCell"/>
</dbReference>
<dbReference type="NCBIfam" id="TIGR00214">
    <property type="entry name" value="lipB"/>
    <property type="match status" value="1"/>
</dbReference>
<sequence length="225" mass="24281">MRIVDLGLIPYREAEAQQLRTLAEVQGGGEETLYLLEHPKVITLGRQGGGENLHVGEAHLRAQGIELAQTLRGGNITCHFPGQLVAYPIFRVEKRPGGIRQFFFDMEEAVIRTCAAFGLDVARRTGFPGVWTGPDASARKICSMGIGVKRFVTYHGLALNVGHDVSLFDLITLCGIGGAKATSMSAEAGRPLESPIAIKEVKDVLAREFRARFAHSTLAAGEAAQ</sequence>
<feature type="binding site" evidence="5 8">
    <location>
        <begin position="72"/>
        <end position="79"/>
    </location>
    <ligand>
        <name>substrate</name>
    </ligand>
</feature>
<reference evidence="11 12" key="1">
    <citation type="submission" date="2017-06" db="EMBL/GenBank/DDBJ databases">
        <authorList>
            <person name="Kim H.J."/>
            <person name="Triplett B.A."/>
        </authorList>
    </citation>
    <scope>NUCLEOTIDE SEQUENCE [LARGE SCALE GENOMIC DNA]</scope>
    <source>
        <strain evidence="11 12">DSM 13116</strain>
    </source>
</reference>
<organism evidence="11 12">
    <name type="scientific">Humidesulfovibrio mexicanus</name>
    <dbReference type="NCBI Taxonomy" id="147047"/>
    <lineage>
        <taxon>Bacteria</taxon>
        <taxon>Pseudomonadati</taxon>
        <taxon>Thermodesulfobacteriota</taxon>
        <taxon>Desulfovibrionia</taxon>
        <taxon>Desulfovibrionales</taxon>
        <taxon>Desulfovibrionaceae</taxon>
        <taxon>Humidesulfovibrio</taxon>
    </lineage>
</organism>
<dbReference type="InterPro" id="IPR045864">
    <property type="entry name" value="aa-tRNA-synth_II/BPL/LPL"/>
</dbReference>
<evidence type="ECO:0000313" key="12">
    <source>
        <dbReference type="Proteomes" id="UP000198324"/>
    </source>
</evidence>
<keyword evidence="2 5" id="KW-0808">Transferase</keyword>